<dbReference type="Pfam" id="PF13884">
    <property type="entry name" value="Peptidase_S74"/>
    <property type="match status" value="1"/>
</dbReference>
<gene>
    <name evidence="4" type="ORF">RZN69_16910</name>
</gene>
<proteinExistence type="predicted"/>
<feature type="coiled-coil region" evidence="1">
    <location>
        <begin position="1408"/>
        <end position="1435"/>
    </location>
</feature>
<dbReference type="PROSITE" id="PS51688">
    <property type="entry name" value="ICA"/>
    <property type="match status" value="1"/>
</dbReference>
<dbReference type="Gene3D" id="2.150.10.10">
    <property type="entry name" value="Serralysin-like metalloprotease, C-terminal"/>
    <property type="match status" value="4"/>
</dbReference>
<keyword evidence="2" id="KW-0732">Signal</keyword>
<dbReference type="SUPFAM" id="SSF101967">
    <property type="entry name" value="Adhesin YadA, collagen-binding domain"/>
    <property type="match status" value="3"/>
</dbReference>
<protein>
    <submittedName>
        <fullName evidence="4">Tail fiber domain-containing protein</fullName>
    </submittedName>
</protein>
<feature type="domain" description="Peptidase S74" evidence="3">
    <location>
        <begin position="1333"/>
        <end position="1422"/>
    </location>
</feature>
<dbReference type="InterPro" id="IPR036388">
    <property type="entry name" value="WH-like_DNA-bd_sf"/>
</dbReference>
<organism evidence="4 5">
    <name type="scientific">Rubellicoccus peritrichatus</name>
    <dbReference type="NCBI Taxonomy" id="3080537"/>
    <lineage>
        <taxon>Bacteria</taxon>
        <taxon>Pseudomonadati</taxon>
        <taxon>Verrucomicrobiota</taxon>
        <taxon>Opitutia</taxon>
        <taxon>Puniceicoccales</taxon>
        <taxon>Cerasicoccaceae</taxon>
        <taxon>Rubellicoccus</taxon>
    </lineage>
</organism>
<evidence type="ECO:0000313" key="4">
    <source>
        <dbReference type="EMBL" id="WOO40302.1"/>
    </source>
</evidence>
<keyword evidence="1" id="KW-0175">Coiled coil</keyword>
<keyword evidence="5" id="KW-1185">Reference proteome</keyword>
<dbReference type="Proteomes" id="UP001304300">
    <property type="component" value="Chromosome"/>
</dbReference>
<evidence type="ECO:0000256" key="1">
    <source>
        <dbReference type="SAM" id="Coils"/>
    </source>
</evidence>
<dbReference type="Gene3D" id="1.10.10.10">
    <property type="entry name" value="Winged helix-like DNA-binding domain superfamily/Winged helix DNA-binding domain"/>
    <property type="match status" value="1"/>
</dbReference>
<accession>A0AAQ3L7W3</accession>
<dbReference type="RefSeq" id="WP_317832479.1">
    <property type="nucleotide sequence ID" value="NZ_CP136920.1"/>
</dbReference>
<evidence type="ECO:0000259" key="3">
    <source>
        <dbReference type="PROSITE" id="PS51688"/>
    </source>
</evidence>
<dbReference type="EMBL" id="CP136920">
    <property type="protein sequence ID" value="WOO40302.1"/>
    <property type="molecule type" value="Genomic_DNA"/>
</dbReference>
<reference evidence="4 5" key="1">
    <citation type="submission" date="2023-10" db="EMBL/GenBank/DDBJ databases">
        <title>Rubellicoccus peritrichatus gen. nov., sp. nov., isolated from an algae of coral reef tank.</title>
        <authorList>
            <person name="Luo J."/>
        </authorList>
    </citation>
    <scope>NUCLEOTIDE SEQUENCE [LARGE SCALE GENOMIC DNA]</scope>
    <source>
        <strain evidence="4 5">CR14</strain>
    </source>
</reference>
<feature type="chain" id="PRO_5042980005" evidence="2">
    <location>
        <begin position="24"/>
        <end position="1476"/>
    </location>
</feature>
<evidence type="ECO:0000313" key="5">
    <source>
        <dbReference type="Proteomes" id="UP001304300"/>
    </source>
</evidence>
<dbReference type="GO" id="GO:0019867">
    <property type="term" value="C:outer membrane"/>
    <property type="evidence" value="ECO:0007669"/>
    <property type="project" value="InterPro"/>
</dbReference>
<dbReference type="InterPro" id="IPR008640">
    <property type="entry name" value="Adhesin_Head_dom"/>
</dbReference>
<dbReference type="KEGG" id="puo:RZN69_16910"/>
<name>A0AAQ3L7W3_9BACT</name>
<sequence>MKKYSLLPLTIVKIIALPFSLSATTYDELIDGELSGNPQAPSPIVLQAGINTVGGTIGNNGNAGATNGSDADFFTFTIPEGATATLAVGAYGNLGANPPGKSFMGYALTSAFTQADASAIQQSDLEAAYGFDVAGFSLSFADGAPTTTPFLTPDTYTFWLQETVDTIVEYSIQVVVAFDYMTTHPYQGRVSENGVLPTGTRYFKFALTSDSTSTSTFWANQPLAPFTIEPITGVPLSVNQGLFSVNLGDALLPNMHRIPTTVWQSEQLFLRVWYSEDSTDGSDGTFSILETIQITPTAFAHRALTADALSSSATIDATRITSGILQPDRISEIDASKITGTLDVARIPALGLDNLDFGNFGFAVGGALVSGANPDPDAVANGGDGTGTRMFWHPGKAAFRAGATDVNGSTNWEESNIGEYSVAMGLNTQASGKQSFAMGFTSTASGDQSVAMGNQATASGSYSIAMGLNNTADGIGAISLGLNSSATADYTIALGRQATASTRYAMAMGFLTFANEPYSLAVGVNNDANAVSGELFMVGNGIDNFGEPDNASNAFVVFQNGNATVQNQLTAASFVGDGSALTNLKVSTLTDPNTNQPVIDQTTSAINAEGEITQTAVPAVTDMVTVGNNFYSFNGQLLSYIDGSDLASPALNDELDLAPFATFGDFVAVTGTASNAYVIYERNASDYELARVDVNAPPLSFDSLVNLTGFTDGALATDSSTVWLYNTVGKITAYNASNLSGPLGEVSYGPLANTVLSHFQYHNGVLYGWNDAAKTIEVFDVSTPGNPTRLTPVTLGVAAGQFALSGDRLYVPYLNTQNGHTMAIYNVGVPAAITSQEDVSLGTNSLNGLQYSAAINGNTLGLFTALAARFYDISTPGNTPALLSSGPIAAMSSNSPELLQVEAIGTGFVARDALSSTSEVLRFYSLSNGYQLTGDSWSAETLTVSGQLNVAGLTVADGSGIQGLDASNITSGTLDASRIGTLSVSQIPNLDASKITTGTLAVSVPSTNLTGTTLSLGTSVNASGSHARAFGQNTQATGAFATAWGSAVSDFLSWPVDVTGNGLVDFDDYILRGATADYSTTWGLNTVANAARATAFGNATRASGSNATAIGDGTVASGPASLATGFQTTASGNDSFATGLHTIASLNSSAAVGQYNDNTVTHNLFMVGNGTSTSRSNAFAVGLSGDATLQGTLTANQGVITNRIVTATTNQITGNSSIAVGGFNTISGSNSFAVGDGNTASNGNTVAVGRFTAASAPQSFAAGQNTVAEHANSAAFGLGTRTYLDNQFVIGKYNAGGFDHVFTIGIGTSSSPDSGFVVTDGGQVFAYGYNPLSDRKLKENISSIDPVLDNILQIEPRSFTWKHDPDGGTQIGVIAQEVLPLFPDIVNEGRERLSVNYDAFGVLAIKAIQEQQAIINEQEATINRQRAQIAALKLRADLQEKVLTTQQAEINLQGERLAALEKLITSPDEELAVINN</sequence>
<dbReference type="InterPro" id="IPR030392">
    <property type="entry name" value="S74_ICA"/>
</dbReference>
<dbReference type="Pfam" id="PF05658">
    <property type="entry name" value="YadA_head"/>
    <property type="match status" value="7"/>
</dbReference>
<dbReference type="CDD" id="cd12820">
    <property type="entry name" value="LbR_YadA-like"/>
    <property type="match status" value="3"/>
</dbReference>
<evidence type="ECO:0000256" key="2">
    <source>
        <dbReference type="SAM" id="SignalP"/>
    </source>
</evidence>
<dbReference type="InterPro" id="IPR011049">
    <property type="entry name" value="Serralysin-like_metalloprot_C"/>
</dbReference>
<feature type="signal peptide" evidence="2">
    <location>
        <begin position="1"/>
        <end position="23"/>
    </location>
</feature>